<dbReference type="AlphaFoldDB" id="A0A165FX79"/>
<dbReference type="OMA" id="FVEVHCA"/>
<feature type="region of interest" description="Disordered" evidence="6">
    <location>
        <begin position="458"/>
        <end position="494"/>
    </location>
</feature>
<evidence type="ECO:0000256" key="4">
    <source>
        <dbReference type="PROSITE-ProRule" id="PRU00475"/>
    </source>
</evidence>
<dbReference type="InterPro" id="IPR028941">
    <property type="entry name" value="WHIM2_dom"/>
</dbReference>
<feature type="compositionally biased region" description="Basic and acidic residues" evidence="6">
    <location>
        <begin position="972"/>
        <end position="981"/>
    </location>
</feature>
<dbReference type="RefSeq" id="XP_018187048.1">
    <property type="nucleotide sequence ID" value="XM_018329321.1"/>
</dbReference>
<dbReference type="EMBL" id="KV407460">
    <property type="protein sequence ID" value="KZF21493.1"/>
    <property type="molecule type" value="Genomic_DNA"/>
</dbReference>
<evidence type="ECO:0000256" key="5">
    <source>
        <dbReference type="SAM" id="Coils"/>
    </source>
</evidence>
<feature type="compositionally biased region" description="Basic and acidic residues" evidence="6">
    <location>
        <begin position="662"/>
        <end position="674"/>
    </location>
</feature>
<gene>
    <name evidence="9" type="ORF">L228DRAFT_154452</name>
</gene>
<feature type="region of interest" description="Disordered" evidence="6">
    <location>
        <begin position="300"/>
        <end position="345"/>
    </location>
</feature>
<dbReference type="GeneID" id="28894458"/>
<evidence type="ECO:0008006" key="11">
    <source>
        <dbReference type="Google" id="ProtNLM"/>
    </source>
</evidence>
<feature type="compositionally biased region" description="Low complexity" evidence="6">
    <location>
        <begin position="307"/>
        <end position="323"/>
    </location>
</feature>
<dbReference type="OrthoDB" id="332390at2759"/>
<comment type="subcellular location">
    <subcellularLocation>
        <location evidence="1 4">Nucleus</location>
    </subcellularLocation>
</comment>
<dbReference type="PROSITE" id="PS51136">
    <property type="entry name" value="WAC"/>
    <property type="match status" value="1"/>
</dbReference>
<dbReference type="Pfam" id="PF15612">
    <property type="entry name" value="WHIM1"/>
    <property type="match status" value="1"/>
</dbReference>
<evidence type="ECO:0000256" key="3">
    <source>
        <dbReference type="ARBA" id="ARBA00023242"/>
    </source>
</evidence>
<feature type="compositionally biased region" description="Acidic residues" evidence="6">
    <location>
        <begin position="459"/>
        <end position="471"/>
    </location>
</feature>
<evidence type="ECO:0000313" key="10">
    <source>
        <dbReference type="Proteomes" id="UP000076632"/>
    </source>
</evidence>
<dbReference type="Proteomes" id="UP000076632">
    <property type="component" value="Unassembled WGS sequence"/>
</dbReference>
<protein>
    <recommendedName>
        <fullName evidence="11">WAC domain-containing protein</fullName>
    </recommendedName>
</protein>
<evidence type="ECO:0000259" key="8">
    <source>
        <dbReference type="PROSITE" id="PS51136"/>
    </source>
</evidence>
<dbReference type="PANTHER" id="PTHR32075:SF6">
    <property type="entry name" value="ISWI CHROMATIN-REMODELING COMPLEX SUBUNIT YPL216W-RELATED"/>
    <property type="match status" value="1"/>
</dbReference>
<dbReference type="InterPro" id="IPR028942">
    <property type="entry name" value="WHIM1_dom"/>
</dbReference>
<feature type="domain" description="DDT" evidence="7">
    <location>
        <begin position="389"/>
        <end position="452"/>
    </location>
</feature>
<name>A0A165FX79_XYLHT</name>
<dbReference type="InParanoid" id="A0A165FX79"/>
<dbReference type="STRING" id="1328760.A0A165FX79"/>
<evidence type="ECO:0000256" key="2">
    <source>
        <dbReference type="ARBA" id="ARBA00023054"/>
    </source>
</evidence>
<feature type="region of interest" description="Disordered" evidence="6">
    <location>
        <begin position="955"/>
        <end position="998"/>
    </location>
</feature>
<keyword evidence="3 4" id="KW-0539">Nucleus</keyword>
<keyword evidence="2 5" id="KW-0175">Coiled coil</keyword>
<dbReference type="Pfam" id="PF02791">
    <property type="entry name" value="DDT"/>
    <property type="match status" value="1"/>
</dbReference>
<dbReference type="PROSITE" id="PS50827">
    <property type="entry name" value="DDT"/>
    <property type="match status" value="1"/>
</dbReference>
<dbReference type="InterPro" id="IPR013136">
    <property type="entry name" value="WSTF_Acf1_Cbp146"/>
</dbReference>
<evidence type="ECO:0000256" key="1">
    <source>
        <dbReference type="ARBA" id="ARBA00004123"/>
    </source>
</evidence>
<evidence type="ECO:0000313" key="9">
    <source>
        <dbReference type="EMBL" id="KZF21493.1"/>
    </source>
</evidence>
<dbReference type="PANTHER" id="PTHR32075">
    <property type="entry name" value="ISWI CHROMATIN-REMODELING COMPLEX SUBUNIT YPL216W-RELATED"/>
    <property type="match status" value="1"/>
</dbReference>
<dbReference type="GO" id="GO:0005634">
    <property type="term" value="C:nucleus"/>
    <property type="evidence" value="ECO:0007669"/>
    <property type="project" value="UniProtKB-SubCell"/>
</dbReference>
<dbReference type="GO" id="GO:0000781">
    <property type="term" value="C:chromosome, telomeric region"/>
    <property type="evidence" value="ECO:0007669"/>
    <property type="project" value="GOC"/>
</dbReference>
<dbReference type="InterPro" id="IPR018501">
    <property type="entry name" value="DDT_dom"/>
</dbReference>
<keyword evidence="10" id="KW-1185">Reference proteome</keyword>
<dbReference type="GO" id="GO:0000785">
    <property type="term" value="C:chromatin"/>
    <property type="evidence" value="ECO:0007669"/>
    <property type="project" value="UniProtKB-ARBA"/>
</dbReference>
<dbReference type="FunCoup" id="A0A165FX79">
    <property type="interactions" value="241"/>
</dbReference>
<dbReference type="Pfam" id="PF10537">
    <property type="entry name" value="WAC_Acf1_DNA_bd"/>
    <property type="match status" value="1"/>
</dbReference>
<organism evidence="9 10">
    <name type="scientific">Xylona heveae (strain CBS 132557 / TC161)</name>
    <dbReference type="NCBI Taxonomy" id="1328760"/>
    <lineage>
        <taxon>Eukaryota</taxon>
        <taxon>Fungi</taxon>
        <taxon>Dikarya</taxon>
        <taxon>Ascomycota</taxon>
        <taxon>Pezizomycotina</taxon>
        <taxon>Xylonomycetes</taxon>
        <taxon>Xylonales</taxon>
        <taxon>Xylonaceae</taxon>
        <taxon>Xylona</taxon>
    </lineage>
</organism>
<feature type="coiled-coil region" evidence="5">
    <location>
        <begin position="887"/>
        <end position="914"/>
    </location>
</feature>
<proteinExistence type="predicted"/>
<reference evidence="9 10" key="1">
    <citation type="journal article" date="2016" name="Fungal Biol.">
        <title>The genome of Xylona heveae provides a window into fungal endophytism.</title>
        <authorList>
            <person name="Gazis R."/>
            <person name="Kuo A."/>
            <person name="Riley R."/>
            <person name="LaButti K."/>
            <person name="Lipzen A."/>
            <person name="Lin J."/>
            <person name="Amirebrahimi M."/>
            <person name="Hesse C.N."/>
            <person name="Spatafora J.W."/>
            <person name="Henrissat B."/>
            <person name="Hainaut M."/>
            <person name="Grigoriev I.V."/>
            <person name="Hibbett D.S."/>
        </authorList>
    </citation>
    <scope>NUCLEOTIDE SEQUENCE [LARGE SCALE GENOMIC DNA]</scope>
    <source>
        <strain evidence="9 10">TC161</strain>
    </source>
</reference>
<sequence length="998" mass="114536">MVLFKRKPVQYLSRPQIKDDNADVWVIGQTGEIFTNYGDYLHRMDFYKQKRFICTITGHSGLTFFEALKSEMEGSKDVDKSFPEALKEPILRRVQFSTVSRIDSLVDKIYDDFKQDFYPGENVTVILDSGERLNGVVREKAKFPELTRPDGMIERKAFSRYFVKLLNRPHEEALVDDEHIVRDRKAFTKHMLRSFIKKTVVREAWTGAPWLVKERFAKDYRIDTNIPAHLLQNIKGAEKKAGPSSSGRKSEQEAALLNFLAAAAKLPELKPAPSGSKGKLTLEQIARNKHEQFLEYRKALNGHPSFSPGGQPSTTATSPSQPSNFAPPEQMLVKSSPKPAPPPPIKYPIEDLEIIPLRDGTHRPALKYLSHDTPSTGKKFHGAHKDIHMRSVGPLLETWDTINVFCEIFPIDSFTFDDYIEALRFHSDEVQCELFVELHCALLKECVDEEGNVLVNIPEVEEDSEDEESDNESSATPTPEPEEEPPRRRTRSSYAKAAVIEEEVKRSPSVEKIAHRAEEMLGNYGWIERLQARDFRNGGWEIIIVGLLHQLSLDERRQKLCEELLSNLAPLDEDASQETARLQYAYLDINLRIQIIQILCLLIVETKSVRGYMEECSEAMTMFRKDRVNWQRTRKEAAEELRVLDEVRQQLIPESTPPAVEAHTEEKEDVKMTDADDEELAEEDQQHQSDEGDSQAVRSLRRADDRAAQRKRKREEEKEKKEKAEAAAKLPKLSAQAKKLLKDIEKKKDKIKECEKALGTIEMDLREADCFRTKILGRDRFWNRYYWLERNGMPYGGLPESSTSDAGYANGCIWVQGPDTVEREGFIDLPEEDSKQYRKTFQMTVAERKRLEEGHTNVFQADQWGYYDEPDSLDMLIGWLDPRGHRELKLRKELQALRDKMTECMKKRKEYLAAAEEQMAGAEEPTARVSTRTKTYVDTTGHRCLEWQNSMALEELGHLHSEQPRPAKKARRSDGTKEIKATNKQGKPLGRQGARNAS</sequence>
<accession>A0A165FX79</accession>
<dbReference type="Pfam" id="PF15613">
    <property type="entry name" value="WSD"/>
    <property type="match status" value="1"/>
</dbReference>
<feature type="region of interest" description="Disordered" evidence="6">
    <location>
        <begin position="649"/>
        <end position="729"/>
    </location>
</feature>
<feature type="domain" description="WAC" evidence="8">
    <location>
        <begin position="22"/>
        <end position="129"/>
    </location>
</feature>
<feature type="compositionally biased region" description="Basic and acidic residues" evidence="6">
    <location>
        <begin position="955"/>
        <end position="965"/>
    </location>
</feature>
<evidence type="ECO:0000259" key="7">
    <source>
        <dbReference type="PROSITE" id="PS50827"/>
    </source>
</evidence>
<dbReference type="GO" id="GO:0031509">
    <property type="term" value="P:subtelomeric heterochromatin formation"/>
    <property type="evidence" value="ECO:0007669"/>
    <property type="project" value="TreeGrafter"/>
</dbReference>
<evidence type="ECO:0000256" key="6">
    <source>
        <dbReference type="SAM" id="MobiDB-lite"/>
    </source>
</evidence>
<feature type="compositionally biased region" description="Basic and acidic residues" evidence="6">
    <location>
        <begin position="701"/>
        <end position="726"/>
    </location>
</feature>